<name>A0A8S5T2D7_9CAUD</name>
<dbReference type="Gene3D" id="3.40.960.10">
    <property type="entry name" value="VSR Endonuclease"/>
    <property type="match status" value="1"/>
</dbReference>
<dbReference type="GO" id="GO:0004519">
    <property type="term" value="F:endonuclease activity"/>
    <property type="evidence" value="ECO:0007669"/>
    <property type="project" value="UniProtKB-KW"/>
</dbReference>
<accession>A0A8S5T2D7</accession>
<dbReference type="InterPro" id="IPR016181">
    <property type="entry name" value="Acyl_CoA_acyltransferase"/>
</dbReference>
<dbReference type="SUPFAM" id="SSF55729">
    <property type="entry name" value="Acyl-CoA N-acyltransferases (Nat)"/>
    <property type="match status" value="1"/>
</dbReference>
<proteinExistence type="predicted"/>
<keyword evidence="1" id="KW-0378">Hydrolase</keyword>
<keyword evidence="1" id="KW-0540">Nuclease</keyword>
<sequence length="494" mass="56958">MSGNKRPWNFVDLTGKRFERLVPLWFNDENKKWHCKCDCGNECEVRADRLNSGRIKSCGCLRKEEHGNTTRLLGKKPFGRLSVVSFSHFDKNRKDYWNCICSCGNKTIVQGYNLTSGAVTSCGCINKERTKTEWFNDLTGHTYGELTVVEFVGRKNLHSMWKCKCSCGKEVVVTANNLRRGHTTSCGHSVVHVCGSKEEKEIKEFICSIIGDKNIEKAKILNGKEIDIYIPQLKIGIEYNGSPFHATINGAFKNVNKTYHYDKFSVALSMGIKLLNIFDVDWKSEKQEKIKTYIRSLLIQKERVFARNCSVRLVDLQVAKMFIEKHHLQGWYRLCKINYGLYYNNELISLMSFGTPRFAKSGGNQYELHRYVVSDKYFIVGGAEKLLKHFINDHQPESIKSYSDNDFFSGDVYKKLGFSNCGVSENYYWFYNNRELKRTSCQLHLLKELYGDLYAEAVTENANNKEDFIMGRLGAKKVYRAGNTKWIMNLNTEA</sequence>
<keyword evidence="1" id="KW-0255">Endonuclease</keyword>
<dbReference type="EMBL" id="BK032734">
    <property type="protein sequence ID" value="DAF57425.1"/>
    <property type="molecule type" value="Genomic_DNA"/>
</dbReference>
<evidence type="ECO:0000313" key="1">
    <source>
        <dbReference type="EMBL" id="DAF57425.1"/>
    </source>
</evidence>
<reference evidence="1" key="1">
    <citation type="journal article" date="2021" name="Proc. Natl. Acad. Sci. U.S.A.">
        <title>A Catalog of Tens of Thousands of Viruses from Human Metagenomes Reveals Hidden Associations with Chronic Diseases.</title>
        <authorList>
            <person name="Tisza M.J."/>
            <person name="Buck C.B."/>
        </authorList>
    </citation>
    <scope>NUCLEOTIDE SEQUENCE</scope>
    <source>
        <strain evidence="1">CtqfO1</strain>
    </source>
</reference>
<organism evidence="1">
    <name type="scientific">Myoviridae sp. ctqfO1</name>
    <dbReference type="NCBI Taxonomy" id="2827710"/>
    <lineage>
        <taxon>Viruses</taxon>
        <taxon>Duplodnaviria</taxon>
        <taxon>Heunggongvirae</taxon>
        <taxon>Uroviricota</taxon>
        <taxon>Caudoviricetes</taxon>
    </lineage>
</organism>
<protein>
    <submittedName>
        <fullName evidence="1">Endonuclease-like protein</fullName>
    </submittedName>
</protein>